<protein>
    <submittedName>
        <fullName evidence="4">Polysaccharide deacetylase</fullName>
    </submittedName>
</protein>
<dbReference type="SUPFAM" id="SSF88713">
    <property type="entry name" value="Glycoside hydrolase/deacetylase"/>
    <property type="match status" value="1"/>
</dbReference>
<dbReference type="EMBL" id="AJYA01000027">
    <property type="protein sequence ID" value="EIM75749.1"/>
    <property type="molecule type" value="Genomic_DNA"/>
</dbReference>
<feature type="domain" description="NodB homology" evidence="3">
    <location>
        <begin position="35"/>
        <end position="215"/>
    </location>
</feature>
<sequence>MKLPHRMPRLLQPLLPGICRRPSPSSAGEMAPDPHTLYLTFDDGPVPGVTDYILELLAKSAAQATFFAVGDNVRKCPELAREVVAAGHGLENHTFHHLKAWSTPKGRYLSDLEQTRALIYAETGYACRFFRPPYGQIPLRSLPAIQQNYELVFWDVLSGDIDPRQTDAEVLHACVRYMRPGSVLLFHDQEKTKTRLRRVLPDLLRHITDAGYTLKCL</sequence>
<dbReference type="InterPro" id="IPR002509">
    <property type="entry name" value="NODB_dom"/>
</dbReference>
<dbReference type="PROSITE" id="PS51677">
    <property type="entry name" value="NODB"/>
    <property type="match status" value="1"/>
</dbReference>
<evidence type="ECO:0000313" key="4">
    <source>
        <dbReference type="EMBL" id="EIM75749.1"/>
    </source>
</evidence>
<dbReference type="GO" id="GO:0046872">
    <property type="term" value="F:metal ion binding"/>
    <property type="evidence" value="ECO:0007669"/>
    <property type="project" value="UniProtKB-KW"/>
</dbReference>
<dbReference type="OrthoDB" id="9812065at2"/>
<dbReference type="STRING" id="1189621.A3SI_12429"/>
<evidence type="ECO:0000259" key="3">
    <source>
        <dbReference type="PROSITE" id="PS51677"/>
    </source>
</evidence>
<dbReference type="InterPro" id="IPR011330">
    <property type="entry name" value="Glyco_hydro/deAcase_b/a-brl"/>
</dbReference>
<dbReference type="PANTHER" id="PTHR10587:SF133">
    <property type="entry name" value="CHITIN DEACETYLASE 1-RELATED"/>
    <property type="match status" value="1"/>
</dbReference>
<dbReference type="CDD" id="cd10959">
    <property type="entry name" value="CE4_NodB_like_3"/>
    <property type="match status" value="1"/>
</dbReference>
<dbReference type="Gene3D" id="3.20.20.370">
    <property type="entry name" value="Glycoside hydrolase/deacetylase"/>
    <property type="match status" value="1"/>
</dbReference>
<accession>I5C1P7</accession>
<organism evidence="4 5">
    <name type="scientific">Nitritalea halalkaliphila LW7</name>
    <dbReference type="NCBI Taxonomy" id="1189621"/>
    <lineage>
        <taxon>Bacteria</taxon>
        <taxon>Pseudomonadati</taxon>
        <taxon>Bacteroidota</taxon>
        <taxon>Cytophagia</taxon>
        <taxon>Cytophagales</taxon>
        <taxon>Cyclobacteriaceae</taxon>
        <taxon>Nitritalea</taxon>
    </lineage>
</organism>
<dbReference type="AlphaFoldDB" id="I5C1P7"/>
<dbReference type="GO" id="GO:0016020">
    <property type="term" value="C:membrane"/>
    <property type="evidence" value="ECO:0007669"/>
    <property type="project" value="TreeGrafter"/>
</dbReference>
<keyword evidence="1" id="KW-0479">Metal-binding</keyword>
<dbReference type="InterPro" id="IPR050248">
    <property type="entry name" value="Polysacc_deacetylase_ArnD"/>
</dbReference>
<dbReference type="Pfam" id="PF01522">
    <property type="entry name" value="Polysacc_deac_1"/>
    <property type="match status" value="1"/>
</dbReference>
<dbReference type="RefSeq" id="WP_009055606.1">
    <property type="nucleotide sequence ID" value="NZ_AJYA01000027.1"/>
</dbReference>
<dbReference type="PANTHER" id="PTHR10587">
    <property type="entry name" value="GLYCOSYL TRANSFERASE-RELATED"/>
    <property type="match status" value="1"/>
</dbReference>
<dbReference type="Proteomes" id="UP000005551">
    <property type="component" value="Unassembled WGS sequence"/>
</dbReference>
<keyword evidence="2" id="KW-0378">Hydrolase</keyword>
<dbReference type="GO" id="GO:0005975">
    <property type="term" value="P:carbohydrate metabolic process"/>
    <property type="evidence" value="ECO:0007669"/>
    <property type="project" value="InterPro"/>
</dbReference>
<evidence type="ECO:0000313" key="5">
    <source>
        <dbReference type="Proteomes" id="UP000005551"/>
    </source>
</evidence>
<comment type="caution">
    <text evidence="4">The sequence shown here is derived from an EMBL/GenBank/DDBJ whole genome shotgun (WGS) entry which is preliminary data.</text>
</comment>
<proteinExistence type="predicted"/>
<evidence type="ECO:0000256" key="1">
    <source>
        <dbReference type="ARBA" id="ARBA00022723"/>
    </source>
</evidence>
<gene>
    <name evidence="4" type="ORF">A3SI_12429</name>
</gene>
<reference evidence="4 5" key="1">
    <citation type="submission" date="2012-05" db="EMBL/GenBank/DDBJ databases">
        <title>Genome sequence of Nitritalea halalkaliphila LW7.</title>
        <authorList>
            <person name="Jangir P.K."/>
            <person name="Singh A."/>
            <person name="Shivaji S."/>
            <person name="Sharma R."/>
        </authorList>
    </citation>
    <scope>NUCLEOTIDE SEQUENCE [LARGE SCALE GENOMIC DNA]</scope>
    <source>
        <strain evidence="4 5">LW7</strain>
    </source>
</reference>
<keyword evidence="5" id="KW-1185">Reference proteome</keyword>
<dbReference type="GO" id="GO:0016810">
    <property type="term" value="F:hydrolase activity, acting on carbon-nitrogen (but not peptide) bonds"/>
    <property type="evidence" value="ECO:0007669"/>
    <property type="project" value="InterPro"/>
</dbReference>
<name>I5C1P7_9BACT</name>
<evidence type="ECO:0000256" key="2">
    <source>
        <dbReference type="ARBA" id="ARBA00022801"/>
    </source>
</evidence>